<dbReference type="InterPro" id="IPR049177">
    <property type="entry name" value="MgtC_SapB_SrpB_YhiD_N"/>
</dbReference>
<evidence type="ECO:0000256" key="7">
    <source>
        <dbReference type="SAM" id="Phobius"/>
    </source>
</evidence>
<dbReference type="EMBL" id="DXEU01000181">
    <property type="protein sequence ID" value="HIX53085.1"/>
    <property type="molecule type" value="Genomic_DNA"/>
</dbReference>
<feature type="domain" description="MgtC/SapB/SrpB/YhiD N-terminal" evidence="8">
    <location>
        <begin position="24"/>
        <end position="144"/>
    </location>
</feature>
<evidence type="ECO:0000259" key="8">
    <source>
        <dbReference type="Pfam" id="PF02308"/>
    </source>
</evidence>
<dbReference type="PANTHER" id="PTHR33778:SF1">
    <property type="entry name" value="MAGNESIUM TRANSPORTER YHID-RELATED"/>
    <property type="match status" value="1"/>
</dbReference>
<evidence type="ECO:0000256" key="4">
    <source>
        <dbReference type="ARBA" id="ARBA00022692"/>
    </source>
</evidence>
<evidence type="ECO:0000256" key="1">
    <source>
        <dbReference type="ARBA" id="ARBA00004651"/>
    </source>
</evidence>
<dbReference type="PANTHER" id="PTHR33778">
    <property type="entry name" value="PROTEIN MGTC"/>
    <property type="match status" value="1"/>
</dbReference>
<keyword evidence="6 7" id="KW-0472">Membrane</keyword>
<gene>
    <name evidence="9" type="ORF">IAA28_09800</name>
</gene>
<feature type="transmembrane region" description="Helical" evidence="7">
    <location>
        <begin position="81"/>
        <end position="100"/>
    </location>
</feature>
<accession>A0A9D1W642</accession>
<proteinExistence type="inferred from homology"/>
<dbReference type="GO" id="GO:0005886">
    <property type="term" value="C:plasma membrane"/>
    <property type="evidence" value="ECO:0007669"/>
    <property type="project" value="UniProtKB-SubCell"/>
</dbReference>
<evidence type="ECO:0000256" key="6">
    <source>
        <dbReference type="ARBA" id="ARBA00023136"/>
    </source>
</evidence>
<comment type="similarity">
    <text evidence="2">Belongs to the MgtC/SapB family.</text>
</comment>
<reference evidence="9" key="2">
    <citation type="submission" date="2021-04" db="EMBL/GenBank/DDBJ databases">
        <authorList>
            <person name="Gilroy R."/>
        </authorList>
    </citation>
    <scope>NUCLEOTIDE SEQUENCE</scope>
    <source>
        <strain evidence="9">ChiGjej4B4-12881</strain>
    </source>
</reference>
<name>A0A9D1W642_9FIRM</name>
<dbReference type="Proteomes" id="UP000886780">
    <property type="component" value="Unassembled WGS sequence"/>
</dbReference>
<keyword evidence="5 7" id="KW-1133">Transmembrane helix</keyword>
<evidence type="ECO:0000256" key="5">
    <source>
        <dbReference type="ARBA" id="ARBA00022989"/>
    </source>
</evidence>
<feature type="transmembrane region" description="Helical" evidence="7">
    <location>
        <begin position="49"/>
        <end position="69"/>
    </location>
</feature>
<evidence type="ECO:0000313" key="10">
    <source>
        <dbReference type="Proteomes" id="UP000886780"/>
    </source>
</evidence>
<protein>
    <submittedName>
        <fullName evidence="9">MgtC/SapB family protein</fullName>
    </submittedName>
</protein>
<keyword evidence="3" id="KW-1003">Cell membrane</keyword>
<organism evidence="9 10">
    <name type="scientific">Candidatus Lachnoclostridium stercoripullorum</name>
    <dbReference type="NCBI Taxonomy" id="2838635"/>
    <lineage>
        <taxon>Bacteria</taxon>
        <taxon>Bacillati</taxon>
        <taxon>Bacillota</taxon>
        <taxon>Clostridia</taxon>
        <taxon>Lachnospirales</taxon>
        <taxon>Lachnospiraceae</taxon>
    </lineage>
</organism>
<dbReference type="Pfam" id="PF02308">
    <property type="entry name" value="MgtC"/>
    <property type="match status" value="1"/>
</dbReference>
<reference evidence="9" key="1">
    <citation type="journal article" date="2021" name="PeerJ">
        <title>Extensive microbial diversity within the chicken gut microbiome revealed by metagenomics and culture.</title>
        <authorList>
            <person name="Gilroy R."/>
            <person name="Ravi A."/>
            <person name="Getino M."/>
            <person name="Pursley I."/>
            <person name="Horton D.L."/>
            <person name="Alikhan N.F."/>
            <person name="Baker D."/>
            <person name="Gharbi K."/>
            <person name="Hall N."/>
            <person name="Watson M."/>
            <person name="Adriaenssens E.M."/>
            <person name="Foster-Nyarko E."/>
            <person name="Jarju S."/>
            <person name="Secka A."/>
            <person name="Antonio M."/>
            <person name="Oren A."/>
            <person name="Chaudhuri R.R."/>
            <person name="La Ragione R."/>
            <person name="Hildebrand F."/>
            <person name="Pallen M.J."/>
        </authorList>
    </citation>
    <scope>NUCLEOTIDE SEQUENCE</scope>
    <source>
        <strain evidence="9">ChiGjej4B4-12881</strain>
    </source>
</reference>
<dbReference type="InterPro" id="IPR003416">
    <property type="entry name" value="MgtC/SapB/SrpB/YhiD_fam"/>
</dbReference>
<feature type="transmembrane region" description="Helical" evidence="7">
    <location>
        <begin position="16"/>
        <end position="37"/>
    </location>
</feature>
<evidence type="ECO:0000313" key="9">
    <source>
        <dbReference type="EMBL" id="HIX53085.1"/>
    </source>
</evidence>
<keyword evidence="4 7" id="KW-0812">Transmembrane</keyword>
<comment type="caution">
    <text evidence="9">The sequence shown here is derived from an EMBL/GenBank/DDBJ whole genome shotgun (WGS) entry which is preliminary data.</text>
</comment>
<feature type="transmembrane region" description="Helical" evidence="7">
    <location>
        <begin position="112"/>
        <end position="130"/>
    </location>
</feature>
<comment type="subcellular location">
    <subcellularLocation>
        <location evidence="1">Cell membrane</location>
        <topology evidence="1">Multi-pass membrane protein</topology>
    </subcellularLocation>
</comment>
<evidence type="ECO:0000256" key="2">
    <source>
        <dbReference type="ARBA" id="ARBA00009298"/>
    </source>
</evidence>
<evidence type="ECO:0000256" key="3">
    <source>
        <dbReference type="ARBA" id="ARBA00022475"/>
    </source>
</evidence>
<dbReference type="PRINTS" id="PR01837">
    <property type="entry name" value="MGTCSAPBPROT"/>
</dbReference>
<dbReference type="AlphaFoldDB" id="A0A9D1W642"/>
<sequence length="235" mass="25048">MDGVWLGTGGEVTEGFLISVVVRLLVAAVSGGIVGFERGLKGRPAGLKTFSLVCIGAAMVMVTNEYIMLFISGGSGDAARMAAQVISGIGFLGAGTIMVTGANQVKGLTTAAALWVTAALGIMIGTGFYFGAVAGTVVVCGFSRLYTLLDMVITGNSRYMKLCVEGADEQVLIQLLDYFSGQGIRVKNLTRVSEYKWYKKDTCAVLELDFGRKRRHREILDAIGEIEGVRFAHEI</sequence>